<proteinExistence type="predicted"/>
<dbReference type="SUPFAM" id="SSF89372">
    <property type="entry name" value="Fucose-specific lectin"/>
    <property type="match status" value="1"/>
</dbReference>
<sequence>MHKRGWQSALAVLGLILTALAVTPATANAAPRPLPATSSGSLIQSTFGKRGNFEYVTADNTGVGLLHWWRDNDAPGNPWRGPEHVLKSLTGVQRPISIIQNRQNGNLEGIAPVGRAPHTELRHFYRDKNGWHVGVTLPGATSMYGNGALIQSASGNFEVVAASFGHGLMHWWRNNHAAGNPWSAPTFIQPSGKQDFSGVALIQSGNFGGNLDVVATTRNGRVIGADLAHFYRDGHGWHGPTMLTKSGFVRIGTPALVQSTFGKRGNFEVAAPYVGGGVGIWYRNNDASGYPWSPGNLRDNTVEFGNGTTYQNISMIQSHGWNGPGNFDVIAQQPNGARGEYWRDNASSKLPWHQSTAP</sequence>
<evidence type="ECO:0000256" key="1">
    <source>
        <dbReference type="SAM" id="SignalP"/>
    </source>
</evidence>
<comment type="caution">
    <text evidence="2">The sequence shown here is derived from an EMBL/GenBank/DDBJ whole genome shotgun (WGS) entry which is preliminary data.</text>
</comment>
<evidence type="ECO:0000313" key="2">
    <source>
        <dbReference type="EMBL" id="GAA4632474.1"/>
    </source>
</evidence>
<dbReference type="Proteomes" id="UP001501442">
    <property type="component" value="Unassembled WGS sequence"/>
</dbReference>
<name>A0ABP8UKC0_9ACTN</name>
<protein>
    <submittedName>
        <fullName evidence="2">Uncharacterized protein</fullName>
    </submittedName>
</protein>
<reference evidence="3" key="1">
    <citation type="journal article" date="2019" name="Int. J. Syst. Evol. Microbiol.">
        <title>The Global Catalogue of Microorganisms (GCM) 10K type strain sequencing project: providing services to taxonomists for standard genome sequencing and annotation.</title>
        <authorList>
            <consortium name="The Broad Institute Genomics Platform"/>
            <consortium name="The Broad Institute Genome Sequencing Center for Infectious Disease"/>
            <person name="Wu L."/>
            <person name="Ma J."/>
        </authorList>
    </citation>
    <scope>NUCLEOTIDE SEQUENCE [LARGE SCALE GENOMIC DNA]</scope>
    <source>
        <strain evidence="3">JCM 17939</strain>
    </source>
</reference>
<dbReference type="EMBL" id="BAABHK010000010">
    <property type="protein sequence ID" value="GAA4632474.1"/>
    <property type="molecule type" value="Genomic_DNA"/>
</dbReference>
<gene>
    <name evidence="2" type="ORF">GCM10023196_066070</name>
</gene>
<dbReference type="RefSeq" id="WP_345435454.1">
    <property type="nucleotide sequence ID" value="NZ_BAABHK010000010.1"/>
</dbReference>
<keyword evidence="3" id="KW-1185">Reference proteome</keyword>
<feature type="signal peptide" evidence="1">
    <location>
        <begin position="1"/>
        <end position="29"/>
    </location>
</feature>
<evidence type="ECO:0000313" key="3">
    <source>
        <dbReference type="Proteomes" id="UP001501442"/>
    </source>
</evidence>
<feature type="chain" id="PRO_5046101545" evidence="1">
    <location>
        <begin position="30"/>
        <end position="358"/>
    </location>
</feature>
<accession>A0ABP8UKC0</accession>
<keyword evidence="1" id="KW-0732">Signal</keyword>
<organism evidence="2 3">
    <name type="scientific">Actinoallomurus vinaceus</name>
    <dbReference type="NCBI Taxonomy" id="1080074"/>
    <lineage>
        <taxon>Bacteria</taxon>
        <taxon>Bacillati</taxon>
        <taxon>Actinomycetota</taxon>
        <taxon>Actinomycetes</taxon>
        <taxon>Streptosporangiales</taxon>
        <taxon>Thermomonosporaceae</taxon>
        <taxon>Actinoallomurus</taxon>
    </lineage>
</organism>